<dbReference type="EC" id="1.1.1.169" evidence="3 10"/>
<dbReference type="SUPFAM" id="SSF51735">
    <property type="entry name" value="NAD(P)-binding Rossmann-fold domains"/>
    <property type="match status" value="1"/>
</dbReference>
<keyword evidence="14" id="KW-1185">Reference proteome</keyword>
<dbReference type="UniPathway" id="UPA00028">
    <property type="reaction ID" value="UER00004"/>
</dbReference>
<dbReference type="InterPro" id="IPR003710">
    <property type="entry name" value="ApbA"/>
</dbReference>
<accession>A0A658QWL0</accession>
<dbReference type="EMBL" id="FCNV02000003">
    <property type="protein sequence ID" value="SAL28381.1"/>
    <property type="molecule type" value="Genomic_DNA"/>
</dbReference>
<keyword evidence="6 10" id="KW-0521">NADP</keyword>
<organism evidence="13 14">
    <name type="scientific">Caballeronia concitans</name>
    <dbReference type="NCBI Taxonomy" id="1777133"/>
    <lineage>
        <taxon>Bacteria</taxon>
        <taxon>Pseudomonadati</taxon>
        <taxon>Pseudomonadota</taxon>
        <taxon>Betaproteobacteria</taxon>
        <taxon>Burkholderiales</taxon>
        <taxon>Burkholderiaceae</taxon>
        <taxon>Caballeronia</taxon>
    </lineage>
</organism>
<dbReference type="Gene3D" id="1.10.1040.10">
    <property type="entry name" value="N-(1-d-carboxylethyl)-l-norvaline Dehydrogenase, domain 2"/>
    <property type="match status" value="1"/>
</dbReference>
<sequence>MAALCYFLVREFNEETDMKIAVMGAGAVGCYYGGMLARAGHDVVLIARPRHVEAIQRDGLRLDTKSFDEYLRLDASSEAGAAKNADVVLFCVKSTDTDSAALALKPYLHERTLVLSLQNGVENAERLRELLPQEVAAAVVYVAAEMAGPGHIRHHGRGELVIEPSSMSEEVARTLAAASVPTEISDNVRGALWAKLVLNCAYNALSAITQTPYGRLVQGEGVTRAMRDVVDECLAVAKADGVTIPGDVDAAVRGIAETMPNQYSSTAQDMARGKRSEIDHLNGLIVRRGEASGIPTPANRMLHVLVKLLENQAGKGEEKR</sequence>
<dbReference type="PANTHER" id="PTHR43765:SF2">
    <property type="entry name" value="2-DEHYDROPANTOATE 2-REDUCTASE"/>
    <property type="match status" value="1"/>
</dbReference>
<protein>
    <recommendedName>
        <fullName evidence="4 10">2-dehydropantoate 2-reductase</fullName>
        <ecNumber evidence="3 10">1.1.1.169</ecNumber>
    </recommendedName>
    <alternativeName>
        <fullName evidence="8 10">Ketopantoate reductase</fullName>
    </alternativeName>
</protein>
<dbReference type="GO" id="GO:0005737">
    <property type="term" value="C:cytoplasm"/>
    <property type="evidence" value="ECO:0007669"/>
    <property type="project" value="TreeGrafter"/>
</dbReference>
<dbReference type="Gene3D" id="3.40.50.720">
    <property type="entry name" value="NAD(P)-binding Rossmann-like Domain"/>
    <property type="match status" value="1"/>
</dbReference>
<evidence type="ECO:0000256" key="3">
    <source>
        <dbReference type="ARBA" id="ARBA00013014"/>
    </source>
</evidence>
<name>A0A658QWL0_9BURK</name>
<dbReference type="GO" id="GO:0008677">
    <property type="term" value="F:2-dehydropantoate 2-reductase activity"/>
    <property type="evidence" value="ECO:0007669"/>
    <property type="project" value="UniProtKB-EC"/>
</dbReference>
<comment type="function">
    <text evidence="10">Catalyzes the NADPH-dependent reduction of ketopantoate into pantoic acid.</text>
</comment>
<dbReference type="SUPFAM" id="SSF48179">
    <property type="entry name" value="6-phosphogluconate dehydrogenase C-terminal domain-like"/>
    <property type="match status" value="1"/>
</dbReference>
<evidence type="ECO:0000256" key="7">
    <source>
        <dbReference type="ARBA" id="ARBA00023002"/>
    </source>
</evidence>
<evidence type="ECO:0000256" key="6">
    <source>
        <dbReference type="ARBA" id="ARBA00022857"/>
    </source>
</evidence>
<evidence type="ECO:0000256" key="1">
    <source>
        <dbReference type="ARBA" id="ARBA00004994"/>
    </source>
</evidence>
<dbReference type="InterPro" id="IPR036291">
    <property type="entry name" value="NAD(P)-bd_dom_sf"/>
</dbReference>
<evidence type="ECO:0000256" key="8">
    <source>
        <dbReference type="ARBA" id="ARBA00032024"/>
    </source>
</evidence>
<dbReference type="Pfam" id="PF02558">
    <property type="entry name" value="ApbA"/>
    <property type="match status" value="1"/>
</dbReference>
<dbReference type="PANTHER" id="PTHR43765">
    <property type="entry name" value="2-DEHYDROPANTOATE 2-REDUCTASE-RELATED"/>
    <property type="match status" value="1"/>
</dbReference>
<dbReference type="InterPro" id="IPR008927">
    <property type="entry name" value="6-PGluconate_DH-like_C_sf"/>
</dbReference>
<feature type="domain" description="Ketopantoate reductase C-terminal" evidence="12">
    <location>
        <begin position="187"/>
        <end position="310"/>
    </location>
</feature>
<reference evidence="13 14" key="1">
    <citation type="submission" date="2016-01" db="EMBL/GenBank/DDBJ databases">
        <authorList>
            <person name="Peeters C."/>
        </authorList>
    </citation>
    <scope>NUCLEOTIDE SEQUENCE [LARGE SCALE GENOMIC DNA]</scope>
    <source>
        <strain evidence="13">LMG 29315</strain>
    </source>
</reference>
<evidence type="ECO:0000313" key="14">
    <source>
        <dbReference type="Proteomes" id="UP000198263"/>
    </source>
</evidence>
<dbReference type="AlphaFoldDB" id="A0A658QWL0"/>
<dbReference type="InterPro" id="IPR050838">
    <property type="entry name" value="Ketopantoate_reductase"/>
</dbReference>
<dbReference type="FunFam" id="1.10.1040.10:FF:000017">
    <property type="entry name" value="2-dehydropantoate 2-reductase"/>
    <property type="match status" value="1"/>
</dbReference>
<evidence type="ECO:0000256" key="10">
    <source>
        <dbReference type="RuleBase" id="RU362068"/>
    </source>
</evidence>
<keyword evidence="5 10" id="KW-0566">Pantothenate biosynthesis</keyword>
<dbReference type="GO" id="GO:0050661">
    <property type="term" value="F:NADP binding"/>
    <property type="evidence" value="ECO:0007669"/>
    <property type="project" value="TreeGrafter"/>
</dbReference>
<comment type="pathway">
    <text evidence="1 10">Cofactor biosynthesis; (R)-pantothenate biosynthesis; (R)-pantoate from 3-methyl-2-oxobutanoate: step 2/2.</text>
</comment>
<proteinExistence type="inferred from homology"/>
<dbReference type="Proteomes" id="UP000198263">
    <property type="component" value="Unassembled WGS sequence"/>
</dbReference>
<comment type="similarity">
    <text evidence="2 10">Belongs to the ketopantoate reductase family.</text>
</comment>
<evidence type="ECO:0000256" key="5">
    <source>
        <dbReference type="ARBA" id="ARBA00022655"/>
    </source>
</evidence>
<evidence type="ECO:0000256" key="2">
    <source>
        <dbReference type="ARBA" id="ARBA00007870"/>
    </source>
</evidence>
<keyword evidence="7 10" id="KW-0560">Oxidoreductase</keyword>
<dbReference type="InterPro" id="IPR013752">
    <property type="entry name" value="KPA_reductase"/>
</dbReference>
<evidence type="ECO:0000256" key="9">
    <source>
        <dbReference type="ARBA" id="ARBA00048793"/>
    </source>
</evidence>
<evidence type="ECO:0000259" key="12">
    <source>
        <dbReference type="Pfam" id="PF08546"/>
    </source>
</evidence>
<dbReference type="Pfam" id="PF08546">
    <property type="entry name" value="ApbA_C"/>
    <property type="match status" value="1"/>
</dbReference>
<evidence type="ECO:0000256" key="4">
    <source>
        <dbReference type="ARBA" id="ARBA00019465"/>
    </source>
</evidence>
<evidence type="ECO:0000259" key="11">
    <source>
        <dbReference type="Pfam" id="PF02558"/>
    </source>
</evidence>
<evidence type="ECO:0000313" key="13">
    <source>
        <dbReference type="EMBL" id="SAL28381.1"/>
    </source>
</evidence>
<dbReference type="GO" id="GO:0015940">
    <property type="term" value="P:pantothenate biosynthetic process"/>
    <property type="evidence" value="ECO:0007669"/>
    <property type="project" value="UniProtKB-UniPathway"/>
</dbReference>
<dbReference type="InterPro" id="IPR013332">
    <property type="entry name" value="KPR_N"/>
</dbReference>
<dbReference type="InterPro" id="IPR013328">
    <property type="entry name" value="6PGD_dom2"/>
</dbReference>
<gene>
    <name evidence="13" type="ORF">AWB72_02297</name>
</gene>
<comment type="catalytic activity">
    <reaction evidence="9 10">
        <text>(R)-pantoate + NADP(+) = 2-dehydropantoate + NADPH + H(+)</text>
        <dbReference type="Rhea" id="RHEA:16233"/>
        <dbReference type="ChEBI" id="CHEBI:11561"/>
        <dbReference type="ChEBI" id="CHEBI:15378"/>
        <dbReference type="ChEBI" id="CHEBI:15980"/>
        <dbReference type="ChEBI" id="CHEBI:57783"/>
        <dbReference type="ChEBI" id="CHEBI:58349"/>
        <dbReference type="EC" id="1.1.1.169"/>
    </reaction>
</comment>
<feature type="domain" description="Ketopantoate reductase N-terminal" evidence="11">
    <location>
        <begin position="20"/>
        <end position="164"/>
    </location>
</feature>
<dbReference type="NCBIfam" id="TIGR00745">
    <property type="entry name" value="apbA_panE"/>
    <property type="match status" value="1"/>
</dbReference>
<comment type="caution">
    <text evidence="13">The sequence shown here is derived from an EMBL/GenBank/DDBJ whole genome shotgun (WGS) entry which is preliminary data.</text>
</comment>